<dbReference type="PANTHER" id="PTHR30349:SF64">
    <property type="entry name" value="PROPHAGE INTEGRASE INTD-RELATED"/>
    <property type="match status" value="1"/>
</dbReference>
<dbReference type="InterPro" id="IPR011010">
    <property type="entry name" value="DNA_brk_join_enz"/>
</dbReference>
<gene>
    <name evidence="6" type="ORF">METZ01_LOCUS209049</name>
</gene>
<dbReference type="PANTHER" id="PTHR30349">
    <property type="entry name" value="PHAGE INTEGRASE-RELATED"/>
    <property type="match status" value="1"/>
</dbReference>
<dbReference type="GO" id="GO:0003677">
    <property type="term" value="F:DNA binding"/>
    <property type="evidence" value="ECO:0007669"/>
    <property type="project" value="UniProtKB-KW"/>
</dbReference>
<dbReference type="InterPro" id="IPR050090">
    <property type="entry name" value="Tyrosine_recombinase_XerCD"/>
</dbReference>
<dbReference type="InterPro" id="IPR002104">
    <property type="entry name" value="Integrase_catalytic"/>
</dbReference>
<accession>A0A382F0J0</accession>
<sequence>MLTYFQNKIPHHDERLVSVVGMDVDTSICGSLRKELVMATLKNRGGNWYARVQWRDKNQRMKEKQIPLRTDSRIIALKRLPMVNKVEADMKNGLSFSFPWMNEEGQTRVEIFSLKAAVEEWITHRKKNKIRMSTIKLNELALNYLVQLLGERRALDSIDNSDIQNYIDMLDSLGLSDTTINIHLRTVKSMMRYYHKMGKVTSVPVIDQRKIPKTDPIYITDDEFQRIMELDWLDSFYKRVFFFYRETGLRLREPFMATLHGKWLDIPPESKSHSVRSIELNPIQIKIFPELDAWNRSGYGSMLSDSGDHLSKLFKKALRKIGANEDKRFHSLRHTFAVRRLLMNTSIYDVKLLMGHSSVTTTEQYSKMNLKRVAQDFPTLVTTFIKSSEFGKRDTKMRDTIQLSNNYMPVYQKIEG</sequence>
<evidence type="ECO:0000259" key="4">
    <source>
        <dbReference type="PROSITE" id="PS51898"/>
    </source>
</evidence>
<dbReference type="SUPFAM" id="SSF56349">
    <property type="entry name" value="DNA breaking-rejoining enzymes"/>
    <property type="match status" value="1"/>
</dbReference>
<feature type="domain" description="Tyr recombinase" evidence="4">
    <location>
        <begin position="214"/>
        <end position="378"/>
    </location>
</feature>
<proteinExistence type="inferred from homology"/>
<feature type="domain" description="Core-binding (CB)" evidence="5">
    <location>
        <begin position="112"/>
        <end position="195"/>
    </location>
</feature>
<organism evidence="6">
    <name type="scientific">marine metagenome</name>
    <dbReference type="NCBI Taxonomy" id="408172"/>
    <lineage>
        <taxon>unclassified sequences</taxon>
        <taxon>metagenomes</taxon>
        <taxon>ecological metagenomes</taxon>
    </lineage>
</organism>
<protein>
    <recommendedName>
        <fullName evidence="7">Tyr recombinase domain-containing protein</fullName>
    </recommendedName>
</protein>
<dbReference type="Pfam" id="PF00589">
    <property type="entry name" value="Phage_integrase"/>
    <property type="match status" value="1"/>
</dbReference>
<comment type="similarity">
    <text evidence="1">Belongs to the 'phage' integrase family.</text>
</comment>
<dbReference type="InterPro" id="IPR010998">
    <property type="entry name" value="Integrase_recombinase_N"/>
</dbReference>
<evidence type="ECO:0008006" key="7">
    <source>
        <dbReference type="Google" id="ProtNLM"/>
    </source>
</evidence>
<dbReference type="GO" id="GO:0015074">
    <property type="term" value="P:DNA integration"/>
    <property type="evidence" value="ECO:0007669"/>
    <property type="project" value="InterPro"/>
</dbReference>
<evidence type="ECO:0000256" key="2">
    <source>
        <dbReference type="ARBA" id="ARBA00023125"/>
    </source>
</evidence>
<dbReference type="AlphaFoldDB" id="A0A382F0J0"/>
<dbReference type="PROSITE" id="PS51898">
    <property type="entry name" value="TYR_RECOMBINASE"/>
    <property type="match status" value="1"/>
</dbReference>
<reference evidence="6" key="1">
    <citation type="submission" date="2018-05" db="EMBL/GenBank/DDBJ databases">
        <authorList>
            <person name="Lanie J.A."/>
            <person name="Ng W.-L."/>
            <person name="Kazmierczak K.M."/>
            <person name="Andrzejewski T.M."/>
            <person name="Davidsen T.M."/>
            <person name="Wayne K.J."/>
            <person name="Tettelin H."/>
            <person name="Glass J.I."/>
            <person name="Rusch D."/>
            <person name="Podicherti R."/>
            <person name="Tsui H.-C.T."/>
            <person name="Winkler M.E."/>
        </authorList>
    </citation>
    <scope>NUCLEOTIDE SEQUENCE</scope>
</reference>
<evidence type="ECO:0000256" key="1">
    <source>
        <dbReference type="ARBA" id="ARBA00008857"/>
    </source>
</evidence>
<dbReference type="Gene3D" id="1.10.150.130">
    <property type="match status" value="1"/>
</dbReference>
<name>A0A382F0J0_9ZZZZ</name>
<dbReference type="PROSITE" id="PS51900">
    <property type="entry name" value="CB"/>
    <property type="match status" value="1"/>
</dbReference>
<evidence type="ECO:0000256" key="3">
    <source>
        <dbReference type="ARBA" id="ARBA00023172"/>
    </source>
</evidence>
<evidence type="ECO:0000313" key="6">
    <source>
        <dbReference type="EMBL" id="SVB56195.1"/>
    </source>
</evidence>
<keyword evidence="2" id="KW-0238">DNA-binding</keyword>
<dbReference type="Gene3D" id="1.10.443.10">
    <property type="entry name" value="Intergrase catalytic core"/>
    <property type="match status" value="1"/>
</dbReference>
<dbReference type="InterPro" id="IPR013762">
    <property type="entry name" value="Integrase-like_cat_sf"/>
</dbReference>
<dbReference type="InterPro" id="IPR044068">
    <property type="entry name" value="CB"/>
</dbReference>
<dbReference type="GO" id="GO:0006310">
    <property type="term" value="P:DNA recombination"/>
    <property type="evidence" value="ECO:0007669"/>
    <property type="project" value="UniProtKB-KW"/>
</dbReference>
<dbReference type="EMBL" id="UINC01047213">
    <property type="protein sequence ID" value="SVB56195.1"/>
    <property type="molecule type" value="Genomic_DNA"/>
</dbReference>
<keyword evidence="3" id="KW-0233">DNA recombination</keyword>
<evidence type="ECO:0000259" key="5">
    <source>
        <dbReference type="PROSITE" id="PS51900"/>
    </source>
</evidence>